<name>A0ABX7B7B3_9PROT</name>
<evidence type="ECO:0000256" key="1">
    <source>
        <dbReference type="ARBA" id="ARBA00022448"/>
    </source>
</evidence>
<dbReference type="Pfam" id="PF01322">
    <property type="entry name" value="Cytochrom_C_2"/>
    <property type="match status" value="1"/>
</dbReference>
<gene>
    <name evidence="7" type="ORF">IGS68_26555</name>
</gene>
<dbReference type="PROSITE" id="PS51009">
    <property type="entry name" value="CYTCII"/>
    <property type="match status" value="1"/>
</dbReference>
<dbReference type="InterPro" id="IPR012127">
    <property type="entry name" value="Cyt_c_prime"/>
</dbReference>
<evidence type="ECO:0000256" key="2">
    <source>
        <dbReference type="ARBA" id="ARBA00022617"/>
    </source>
</evidence>
<reference evidence="7" key="1">
    <citation type="submission" date="2021-02" db="EMBL/GenBank/DDBJ databases">
        <title>Skermanella TT6 skin isolate.</title>
        <authorList>
            <person name="Lee K."/>
            <person name="Ganzorig M."/>
        </authorList>
    </citation>
    <scope>NUCLEOTIDE SEQUENCE</scope>
    <source>
        <strain evidence="7">TT6</strain>
    </source>
</reference>
<evidence type="ECO:0000313" key="7">
    <source>
        <dbReference type="EMBL" id="QQP89490.1"/>
    </source>
</evidence>
<dbReference type="SUPFAM" id="SSF47175">
    <property type="entry name" value="Cytochromes"/>
    <property type="match status" value="1"/>
</dbReference>
<dbReference type="EMBL" id="CP067420">
    <property type="protein sequence ID" value="QQP89490.1"/>
    <property type="molecule type" value="Genomic_DNA"/>
</dbReference>
<proteinExistence type="predicted"/>
<keyword evidence="3" id="KW-0479">Metal-binding</keyword>
<dbReference type="PRINTS" id="PR00608">
    <property type="entry name" value="CYTCHROMECII"/>
</dbReference>
<evidence type="ECO:0000313" key="8">
    <source>
        <dbReference type="Proteomes" id="UP000595197"/>
    </source>
</evidence>
<dbReference type="Proteomes" id="UP000595197">
    <property type="component" value="Chromosome"/>
</dbReference>
<feature type="chain" id="PRO_5045540855" evidence="6">
    <location>
        <begin position="29"/>
        <end position="156"/>
    </location>
</feature>
<evidence type="ECO:0000256" key="5">
    <source>
        <dbReference type="ARBA" id="ARBA00023004"/>
    </source>
</evidence>
<dbReference type="Gene3D" id="1.20.120.10">
    <property type="entry name" value="Cytochrome c/b562"/>
    <property type="match status" value="1"/>
</dbReference>
<protein>
    <submittedName>
        <fullName evidence="7">Cytochrome c</fullName>
    </submittedName>
</protein>
<dbReference type="RefSeq" id="WP_201075772.1">
    <property type="nucleotide sequence ID" value="NZ_CP067420.1"/>
</dbReference>
<sequence>MSRIATNSQRRIAAIAFAVLLTAGTAMAHEGATGVVAQRMDLMKQMGQHMKALGAMLAGKTAFDQETARRLAETMHQHCEHVMHMFPPGSDGHHTEATEAVWDRRPEFDVRMRSFDAAVEDLVAAAASGEKTQLQSEFKRVGQECSGCHDGFRQKK</sequence>
<keyword evidence="1" id="KW-0813">Transport</keyword>
<dbReference type="InterPro" id="IPR015984">
    <property type="entry name" value="Cyt_c_prime_subgr"/>
</dbReference>
<evidence type="ECO:0000256" key="3">
    <source>
        <dbReference type="ARBA" id="ARBA00022723"/>
    </source>
</evidence>
<evidence type="ECO:0000256" key="6">
    <source>
        <dbReference type="SAM" id="SignalP"/>
    </source>
</evidence>
<dbReference type="InterPro" id="IPR010980">
    <property type="entry name" value="Cyt_c/b562"/>
</dbReference>
<keyword evidence="6" id="KW-0732">Signal</keyword>
<keyword evidence="8" id="KW-1185">Reference proteome</keyword>
<dbReference type="PIRSF" id="PIRSF000027">
    <property type="entry name" value="Cytc_c_prime"/>
    <property type="match status" value="1"/>
</dbReference>
<keyword evidence="2" id="KW-0349">Heme</keyword>
<feature type="signal peptide" evidence="6">
    <location>
        <begin position="1"/>
        <end position="28"/>
    </location>
</feature>
<keyword evidence="5" id="KW-0408">Iron</keyword>
<keyword evidence="4" id="KW-0249">Electron transport</keyword>
<dbReference type="InterPro" id="IPR002321">
    <property type="entry name" value="Cyt_c_II"/>
</dbReference>
<accession>A0ABX7B7B3</accession>
<evidence type="ECO:0000256" key="4">
    <source>
        <dbReference type="ARBA" id="ARBA00022982"/>
    </source>
</evidence>
<organism evidence="7 8">
    <name type="scientific">Skermanella cutis</name>
    <dbReference type="NCBI Taxonomy" id="2775420"/>
    <lineage>
        <taxon>Bacteria</taxon>
        <taxon>Pseudomonadati</taxon>
        <taxon>Pseudomonadota</taxon>
        <taxon>Alphaproteobacteria</taxon>
        <taxon>Rhodospirillales</taxon>
        <taxon>Azospirillaceae</taxon>
        <taxon>Skermanella</taxon>
    </lineage>
</organism>